<gene>
    <name evidence="2" type="ORF">LCGC14_0101670</name>
</gene>
<feature type="transmembrane region" description="Helical" evidence="1">
    <location>
        <begin position="6"/>
        <end position="26"/>
    </location>
</feature>
<keyword evidence="1" id="KW-1133">Transmembrane helix</keyword>
<proteinExistence type="predicted"/>
<keyword evidence="1" id="KW-0472">Membrane</keyword>
<evidence type="ECO:0000256" key="1">
    <source>
        <dbReference type="SAM" id="Phobius"/>
    </source>
</evidence>
<organism evidence="2">
    <name type="scientific">marine sediment metagenome</name>
    <dbReference type="NCBI Taxonomy" id="412755"/>
    <lineage>
        <taxon>unclassified sequences</taxon>
        <taxon>metagenomes</taxon>
        <taxon>ecological metagenomes</taxon>
    </lineage>
</organism>
<dbReference type="AlphaFoldDB" id="A0A0F9VS01"/>
<comment type="caution">
    <text evidence="2">The sequence shown here is derived from an EMBL/GenBank/DDBJ whole genome shotgun (WGS) entry which is preliminary data.</text>
</comment>
<keyword evidence="1" id="KW-0812">Transmembrane</keyword>
<name>A0A0F9VS01_9ZZZZ</name>
<reference evidence="2" key="1">
    <citation type="journal article" date="2015" name="Nature">
        <title>Complex archaea that bridge the gap between prokaryotes and eukaryotes.</title>
        <authorList>
            <person name="Spang A."/>
            <person name="Saw J.H."/>
            <person name="Jorgensen S.L."/>
            <person name="Zaremba-Niedzwiedzka K."/>
            <person name="Martijn J."/>
            <person name="Lind A.E."/>
            <person name="van Eijk R."/>
            <person name="Schleper C."/>
            <person name="Guy L."/>
            <person name="Ettema T.J."/>
        </authorList>
    </citation>
    <scope>NUCLEOTIDE SEQUENCE</scope>
</reference>
<accession>A0A0F9VS01</accession>
<protein>
    <submittedName>
        <fullName evidence="2">Uncharacterized protein</fullName>
    </submittedName>
</protein>
<evidence type="ECO:0000313" key="2">
    <source>
        <dbReference type="EMBL" id="KKO02718.1"/>
    </source>
</evidence>
<dbReference type="EMBL" id="LAZR01000029">
    <property type="protein sequence ID" value="KKO02718.1"/>
    <property type="molecule type" value="Genomic_DNA"/>
</dbReference>
<sequence>MTNAMIIPIIGVISSTMFNVLPKFLLSDKNLDLIDKINQPLFYSLFIIRGCQLL</sequence>